<evidence type="ECO:0000313" key="1">
    <source>
        <dbReference type="EMBL" id="KAF2225480.1"/>
    </source>
</evidence>
<sequence length="152" mass="16894">MDVFIYATTSIRPRCLSSLRGRQLEKPFLPKCGRSEVTLGKTGRLAMGLLGKELRAGSTKDQARGELLAERRHRLWKWDPCGRGGGLRQKPKNSPAIGQKYTTCSLSKRIASSVLFIPPVWRRSICRCTLPFTPRICNLAAQHSSPQSLNSG</sequence>
<accession>A0A6A6GJ28</accession>
<dbReference type="EMBL" id="ML992503">
    <property type="protein sequence ID" value="KAF2225480.1"/>
    <property type="molecule type" value="Genomic_DNA"/>
</dbReference>
<dbReference type="Proteomes" id="UP000799538">
    <property type="component" value="Unassembled WGS sequence"/>
</dbReference>
<evidence type="ECO:0000313" key="2">
    <source>
        <dbReference type="Proteomes" id="UP000799538"/>
    </source>
</evidence>
<keyword evidence="2" id="KW-1185">Reference proteome</keyword>
<reference evidence="2" key="1">
    <citation type="journal article" date="2020" name="Stud. Mycol.">
        <title>101 Dothideomycetes genomes: A test case for predicting lifestyles and emergence of pathogens.</title>
        <authorList>
            <person name="Haridas S."/>
            <person name="Albert R."/>
            <person name="Binder M."/>
            <person name="Bloem J."/>
            <person name="LaButti K."/>
            <person name="Salamov A."/>
            <person name="Andreopoulos B."/>
            <person name="Baker S."/>
            <person name="Barry K."/>
            <person name="Bills G."/>
            <person name="Bluhm B."/>
            <person name="Cannon C."/>
            <person name="Castanera R."/>
            <person name="Culley D."/>
            <person name="Daum C."/>
            <person name="Ezra D."/>
            <person name="Gonzalez J."/>
            <person name="Henrissat B."/>
            <person name="Kuo A."/>
            <person name="Liang C."/>
            <person name="Lipzen A."/>
            <person name="Lutzoni F."/>
            <person name="Magnuson J."/>
            <person name="Mondo S."/>
            <person name="Nolan M."/>
            <person name="Ohm R."/>
            <person name="Pangilinan J."/>
            <person name="Park H.-J."/>
            <person name="Ramirez L."/>
            <person name="Alfaro M."/>
            <person name="Sun H."/>
            <person name="Tritt A."/>
            <person name="Yoshinaga Y."/>
            <person name="Zwiers L.-H."/>
            <person name="Turgeon B."/>
            <person name="Goodwin S."/>
            <person name="Spatafora J."/>
            <person name="Crous P."/>
            <person name="Grigoriev I."/>
        </authorList>
    </citation>
    <scope>NUCLEOTIDE SEQUENCE [LARGE SCALE GENOMIC DNA]</scope>
    <source>
        <strain evidence="2">CECT 20119</strain>
    </source>
</reference>
<gene>
    <name evidence="1" type="ORF">BDZ85DRAFT_66994</name>
</gene>
<name>A0A6A6GJ28_9PEZI</name>
<proteinExistence type="predicted"/>
<organism evidence="1 2">
    <name type="scientific">Elsinoe ampelina</name>
    <dbReference type="NCBI Taxonomy" id="302913"/>
    <lineage>
        <taxon>Eukaryota</taxon>
        <taxon>Fungi</taxon>
        <taxon>Dikarya</taxon>
        <taxon>Ascomycota</taxon>
        <taxon>Pezizomycotina</taxon>
        <taxon>Dothideomycetes</taxon>
        <taxon>Dothideomycetidae</taxon>
        <taxon>Myriangiales</taxon>
        <taxon>Elsinoaceae</taxon>
        <taxon>Elsinoe</taxon>
    </lineage>
</organism>
<dbReference type="AlphaFoldDB" id="A0A6A6GJ28"/>
<protein>
    <submittedName>
        <fullName evidence="1">Uncharacterized protein</fullName>
    </submittedName>
</protein>